<sequence>MTNPIAALRRLDRQHYLYIAVIIAVLLGITVGLVAPRRASP</sequence>
<dbReference type="Proteomes" id="UP000195062">
    <property type="component" value="Unassembled WGS sequence"/>
</dbReference>
<keyword evidence="1" id="KW-1133">Transmembrane helix</keyword>
<organism evidence="2 3">
    <name type="scientific">Clavibacter michiganensis subsp. michiganensis</name>
    <dbReference type="NCBI Taxonomy" id="33013"/>
    <lineage>
        <taxon>Bacteria</taxon>
        <taxon>Bacillati</taxon>
        <taxon>Actinomycetota</taxon>
        <taxon>Actinomycetes</taxon>
        <taxon>Micrococcales</taxon>
        <taxon>Microbacteriaceae</taxon>
        <taxon>Clavibacter</taxon>
    </lineage>
</organism>
<feature type="transmembrane region" description="Helical" evidence="1">
    <location>
        <begin position="16"/>
        <end position="35"/>
    </location>
</feature>
<proteinExistence type="predicted"/>
<gene>
    <name evidence="2" type="ORF">CMMCAS07_11155</name>
</gene>
<protein>
    <submittedName>
        <fullName evidence="2">Uncharacterized protein</fullName>
    </submittedName>
</protein>
<keyword evidence="1" id="KW-0812">Transmembrane</keyword>
<keyword evidence="3" id="KW-1185">Reference proteome</keyword>
<keyword evidence="1" id="KW-0472">Membrane</keyword>
<comment type="caution">
    <text evidence="2">The sequence shown here is derived from an EMBL/GenBank/DDBJ whole genome shotgun (WGS) entry which is preliminary data.</text>
</comment>
<reference evidence="2 3" key="1">
    <citation type="submission" date="2016-08" db="EMBL/GenBank/DDBJ databases">
        <title>Genome sequence of Clavibacter michiganensis subsp. michiganensis strain CASJ007.</title>
        <authorList>
            <person name="Thapa S.P."/>
            <person name="Coaker G."/>
        </authorList>
    </citation>
    <scope>NUCLEOTIDE SEQUENCE [LARGE SCALE GENOMIC DNA]</scope>
    <source>
        <strain evidence="2">CASJ007</strain>
    </source>
</reference>
<evidence type="ECO:0000313" key="2">
    <source>
        <dbReference type="EMBL" id="OUE02567.1"/>
    </source>
</evidence>
<name>A0A251XHC4_CLAMM</name>
<dbReference type="AlphaFoldDB" id="A0A251XHC4"/>
<evidence type="ECO:0000256" key="1">
    <source>
        <dbReference type="SAM" id="Phobius"/>
    </source>
</evidence>
<accession>A0A251XHC4</accession>
<dbReference type="EMBL" id="MDHH01000002">
    <property type="protein sequence ID" value="OUE02567.1"/>
    <property type="molecule type" value="Genomic_DNA"/>
</dbReference>
<evidence type="ECO:0000313" key="3">
    <source>
        <dbReference type="Proteomes" id="UP000195062"/>
    </source>
</evidence>